<accession>B8LRM7</accession>
<organism evidence="2">
    <name type="scientific">Picea sitchensis</name>
    <name type="common">Sitka spruce</name>
    <name type="synonym">Pinus sitchensis</name>
    <dbReference type="NCBI Taxonomy" id="3332"/>
    <lineage>
        <taxon>Eukaryota</taxon>
        <taxon>Viridiplantae</taxon>
        <taxon>Streptophyta</taxon>
        <taxon>Embryophyta</taxon>
        <taxon>Tracheophyta</taxon>
        <taxon>Spermatophyta</taxon>
        <taxon>Pinopsida</taxon>
        <taxon>Pinidae</taxon>
        <taxon>Conifers I</taxon>
        <taxon>Pinales</taxon>
        <taxon>Pinaceae</taxon>
        <taxon>Picea</taxon>
    </lineage>
</organism>
<protein>
    <submittedName>
        <fullName evidence="2">Uncharacterized protein</fullName>
    </submittedName>
</protein>
<name>B8LRM7_PICSI</name>
<proteinExistence type="evidence at transcript level"/>
<sequence length="64" mass="7472">MKMIVMSSRSPRISRRFSPRRSPSCRNYDQLNNSNGGDETQSDVVNDQPKKTPRERRNAERCCQ</sequence>
<feature type="compositionally biased region" description="Polar residues" evidence="1">
    <location>
        <begin position="27"/>
        <end position="45"/>
    </location>
</feature>
<dbReference type="EMBL" id="EF678561">
    <property type="protein sequence ID" value="ABR18307.1"/>
    <property type="molecule type" value="mRNA"/>
</dbReference>
<evidence type="ECO:0000313" key="2">
    <source>
        <dbReference type="EMBL" id="ABR18307.1"/>
    </source>
</evidence>
<dbReference type="AlphaFoldDB" id="B8LRM7"/>
<evidence type="ECO:0000256" key="1">
    <source>
        <dbReference type="SAM" id="MobiDB-lite"/>
    </source>
</evidence>
<feature type="region of interest" description="Disordered" evidence="1">
    <location>
        <begin position="1"/>
        <end position="64"/>
    </location>
</feature>
<feature type="compositionally biased region" description="Basic and acidic residues" evidence="1">
    <location>
        <begin position="48"/>
        <end position="64"/>
    </location>
</feature>
<reference evidence="2" key="1">
    <citation type="submission" date="2007-06" db="EMBL/GenBank/DDBJ databases">
        <title>Full length cDNA sequences from Sitka Spruce (Picea sitchensis).</title>
        <authorList>
            <person name="Ralph S.G."/>
            <person name="Chun H.E."/>
            <person name="Liao N."/>
            <person name="Ali J."/>
            <person name="Reid K."/>
            <person name="Kolosova N."/>
            <person name="Cooper N."/>
            <person name="Cullis C."/>
            <person name="Jancsik S."/>
            <person name="Moore R."/>
            <person name="Mayo M."/>
            <person name="Wagner S."/>
            <person name="Holt R.A."/>
            <person name="Jones S.J.M."/>
            <person name="Marra M.A."/>
            <person name="Ritland C.E."/>
            <person name="Ritland K."/>
            <person name="Bohlmann J."/>
        </authorList>
    </citation>
    <scope>NUCLEOTIDE SEQUENCE</scope>
    <source>
        <tissue evidence="2">Bark</tissue>
    </source>
</reference>